<keyword evidence="4" id="KW-0997">Cell inner membrane</keyword>
<feature type="transmembrane region" description="Helical" evidence="11">
    <location>
        <begin position="250"/>
        <end position="273"/>
    </location>
</feature>
<proteinExistence type="inferred from homology"/>
<dbReference type="OrthoDB" id="9806127at2"/>
<dbReference type="EMBL" id="CP043504">
    <property type="protein sequence ID" value="QEO09456.1"/>
    <property type="molecule type" value="Genomic_DNA"/>
</dbReference>
<dbReference type="InterPro" id="IPR039421">
    <property type="entry name" value="Type_1_exporter"/>
</dbReference>
<evidence type="ECO:0000259" key="13">
    <source>
        <dbReference type="PROSITE" id="PS50929"/>
    </source>
</evidence>
<dbReference type="GO" id="GO:0015421">
    <property type="term" value="F:ABC-type oligopeptide transporter activity"/>
    <property type="evidence" value="ECO:0007669"/>
    <property type="project" value="TreeGrafter"/>
</dbReference>
<organism evidence="14 15">
    <name type="scientific">Protaetiibacter larvae</name>
    <dbReference type="NCBI Taxonomy" id="2592654"/>
    <lineage>
        <taxon>Bacteria</taxon>
        <taxon>Bacillati</taxon>
        <taxon>Actinomycetota</taxon>
        <taxon>Actinomycetes</taxon>
        <taxon>Micrococcales</taxon>
        <taxon>Microbacteriaceae</taxon>
        <taxon>Protaetiibacter</taxon>
    </lineage>
</organism>
<evidence type="ECO:0000256" key="4">
    <source>
        <dbReference type="ARBA" id="ARBA00022519"/>
    </source>
</evidence>
<evidence type="ECO:0000256" key="3">
    <source>
        <dbReference type="ARBA" id="ARBA00022475"/>
    </source>
</evidence>
<evidence type="ECO:0000256" key="2">
    <source>
        <dbReference type="ARBA" id="ARBA00022448"/>
    </source>
</evidence>
<feature type="transmembrane region" description="Helical" evidence="11">
    <location>
        <begin position="279"/>
        <end position="298"/>
    </location>
</feature>
<comment type="subcellular location">
    <subcellularLocation>
        <location evidence="1">Cell inner membrane</location>
        <topology evidence="1">Multi-pass membrane protein</topology>
    </subcellularLocation>
</comment>
<keyword evidence="7 14" id="KW-0067">ATP-binding</keyword>
<dbReference type="GO" id="GO:0016887">
    <property type="term" value="F:ATP hydrolysis activity"/>
    <property type="evidence" value="ECO:0007669"/>
    <property type="project" value="InterPro"/>
</dbReference>
<dbReference type="InterPro" id="IPR003593">
    <property type="entry name" value="AAA+_ATPase"/>
</dbReference>
<feature type="transmembrane region" description="Helical" evidence="11">
    <location>
        <begin position="165"/>
        <end position="185"/>
    </location>
</feature>
<keyword evidence="15" id="KW-1185">Reference proteome</keyword>
<dbReference type="Gene3D" id="3.40.50.300">
    <property type="entry name" value="P-loop containing nucleotide triphosphate hydrolases"/>
    <property type="match status" value="1"/>
</dbReference>
<keyword evidence="3" id="KW-1003">Cell membrane</keyword>
<evidence type="ECO:0000256" key="8">
    <source>
        <dbReference type="ARBA" id="ARBA00022989"/>
    </source>
</evidence>
<feature type="transmembrane region" description="Helical" evidence="11">
    <location>
        <begin position="64"/>
        <end position="84"/>
    </location>
</feature>
<keyword evidence="5 11" id="KW-0812">Transmembrane</keyword>
<dbReference type="InterPro" id="IPR003439">
    <property type="entry name" value="ABC_transporter-like_ATP-bd"/>
</dbReference>
<evidence type="ECO:0000256" key="11">
    <source>
        <dbReference type="SAM" id="Phobius"/>
    </source>
</evidence>
<keyword evidence="9 11" id="KW-0472">Membrane</keyword>
<dbReference type="InterPro" id="IPR027417">
    <property type="entry name" value="P-loop_NTPase"/>
</dbReference>
<dbReference type="InterPro" id="IPR011527">
    <property type="entry name" value="ABC1_TM_dom"/>
</dbReference>
<evidence type="ECO:0000256" key="6">
    <source>
        <dbReference type="ARBA" id="ARBA00022741"/>
    </source>
</evidence>
<dbReference type="PROSITE" id="PS00211">
    <property type="entry name" value="ABC_TRANSPORTER_1"/>
    <property type="match status" value="1"/>
</dbReference>
<dbReference type="Pfam" id="PF00005">
    <property type="entry name" value="ABC_tran"/>
    <property type="match status" value="1"/>
</dbReference>
<dbReference type="PANTHER" id="PTHR43394">
    <property type="entry name" value="ATP-DEPENDENT PERMEASE MDL1, MITOCHONDRIAL"/>
    <property type="match status" value="1"/>
</dbReference>
<dbReference type="GO" id="GO:0005886">
    <property type="term" value="C:plasma membrane"/>
    <property type="evidence" value="ECO:0007669"/>
    <property type="project" value="UniProtKB-SubCell"/>
</dbReference>
<dbReference type="Pfam" id="PF00664">
    <property type="entry name" value="ABC_membrane"/>
    <property type="match status" value="1"/>
</dbReference>
<reference evidence="14 15" key="1">
    <citation type="submission" date="2019-09" db="EMBL/GenBank/DDBJ databases">
        <title>Genome sequencing of strain KACC 19322.</title>
        <authorList>
            <person name="Heo J."/>
            <person name="Kim S.-J."/>
            <person name="Kim J.-S."/>
            <person name="Hong S.-B."/>
            <person name="Kwon S.-W."/>
        </authorList>
    </citation>
    <scope>NUCLEOTIDE SEQUENCE [LARGE SCALE GENOMIC DNA]</scope>
    <source>
        <strain evidence="14 15">KACC 19322</strain>
    </source>
</reference>
<evidence type="ECO:0000256" key="1">
    <source>
        <dbReference type="ARBA" id="ARBA00004429"/>
    </source>
</evidence>
<feature type="transmembrane region" description="Helical" evidence="11">
    <location>
        <begin position="24"/>
        <end position="44"/>
    </location>
</feature>
<evidence type="ECO:0000256" key="5">
    <source>
        <dbReference type="ARBA" id="ARBA00022692"/>
    </source>
</evidence>
<dbReference type="PROSITE" id="PS50929">
    <property type="entry name" value="ABC_TM1F"/>
    <property type="match status" value="1"/>
</dbReference>
<evidence type="ECO:0000313" key="15">
    <source>
        <dbReference type="Proteomes" id="UP000322159"/>
    </source>
</evidence>
<comment type="similarity">
    <text evidence="10">Belongs to the ABC transporter superfamily. Siderophore-Fe(3+) uptake transporter (SIUT) (TC 3.A.1.21) family.</text>
</comment>
<feature type="transmembrane region" description="Helical" evidence="11">
    <location>
        <begin position="138"/>
        <end position="159"/>
    </location>
</feature>
<dbReference type="SUPFAM" id="SSF52540">
    <property type="entry name" value="P-loop containing nucleoside triphosphate hydrolases"/>
    <property type="match status" value="1"/>
</dbReference>
<accession>A0A5C1Y6P2</accession>
<evidence type="ECO:0000256" key="9">
    <source>
        <dbReference type="ARBA" id="ARBA00023136"/>
    </source>
</evidence>
<dbReference type="InterPro" id="IPR036640">
    <property type="entry name" value="ABC1_TM_sf"/>
</dbReference>
<evidence type="ECO:0000256" key="7">
    <source>
        <dbReference type="ARBA" id="ARBA00022840"/>
    </source>
</evidence>
<protein>
    <submittedName>
        <fullName evidence="14">ABC transporter ATP-binding protein</fullName>
    </submittedName>
</protein>
<feature type="domain" description="ABC transporter" evidence="12">
    <location>
        <begin position="344"/>
        <end position="578"/>
    </location>
</feature>
<dbReference type="KEGG" id="lyk:FLP23_05190"/>
<name>A0A5C1Y6P2_9MICO</name>
<keyword evidence="6" id="KW-0547">Nucleotide-binding</keyword>
<dbReference type="SUPFAM" id="SSF90123">
    <property type="entry name" value="ABC transporter transmembrane region"/>
    <property type="match status" value="1"/>
</dbReference>
<dbReference type="Proteomes" id="UP000322159">
    <property type="component" value="Chromosome"/>
</dbReference>
<keyword evidence="8 11" id="KW-1133">Transmembrane helix</keyword>
<dbReference type="CDD" id="cd18543">
    <property type="entry name" value="ABC_6TM_Rv0194_D1_like"/>
    <property type="match status" value="1"/>
</dbReference>
<dbReference type="GO" id="GO:0005524">
    <property type="term" value="F:ATP binding"/>
    <property type="evidence" value="ECO:0007669"/>
    <property type="project" value="UniProtKB-KW"/>
</dbReference>
<dbReference type="Gene3D" id="1.20.1560.10">
    <property type="entry name" value="ABC transporter type 1, transmembrane domain"/>
    <property type="match status" value="1"/>
</dbReference>
<feature type="domain" description="ABC transmembrane type-1" evidence="13">
    <location>
        <begin position="28"/>
        <end position="310"/>
    </location>
</feature>
<dbReference type="AlphaFoldDB" id="A0A5C1Y6P2"/>
<dbReference type="InterPro" id="IPR017871">
    <property type="entry name" value="ABC_transporter-like_CS"/>
</dbReference>
<dbReference type="PANTHER" id="PTHR43394:SF1">
    <property type="entry name" value="ATP-BINDING CASSETTE SUB-FAMILY B MEMBER 10, MITOCHONDRIAL"/>
    <property type="match status" value="1"/>
</dbReference>
<keyword evidence="2" id="KW-0813">Transport</keyword>
<evidence type="ECO:0000256" key="10">
    <source>
        <dbReference type="ARBA" id="ARBA00023455"/>
    </source>
</evidence>
<sequence>MTDNPGGGLLGSVRRLFPYARPILPFWILGLTMAGLASLVGLAIPQVLQRIVNGSLGSPDGSALWWGVGVVAGLGVLEAALITARRRFVLTPSTRLESTLRVRLYEHLLDLPPAFHDHWPGGQLLARSIGDIRVFRRWLSFGAIMLMVNTLTIAVGIALMVSVSWPLAVIFAVFTIPAFVVSVRSRARLRGLSRRSQDQSGDLSALIEESVHGIRVLKAFGRELEALADFSEQAEDLRDTELGKARERALVTLVMTSLPEVALAASLVVGAFQFAAGNLTTGGLLAFFATAAIVSGPLERLSEQFMMSVQAKTAIDRYLEVLDIENELTDPDDPIAVPEGSGRVELRNVVFAYHPTGSPVLDGVELVLEPGETLALVGLTGSGKSTIAQLIPRLYDVSAGAVEIDGVDVRRLTRQQLRGLVGVAFEEPVLFSASVRENVALGRPDAHEAAIREALEVAHADFVDGLPDGLDTVIGEEGLSLSGGQRQRLSLARAILGRPRVLVLDDPLSALDVRTEARVTERLREYLAGTTTLVVAHRPSTVALGDRVAVVHDGRIAAVGEHRALLATNPLYRSIITTHDPELETAR</sequence>
<gene>
    <name evidence="14" type="ORF">FLP23_05190</name>
</gene>
<dbReference type="PROSITE" id="PS50893">
    <property type="entry name" value="ABC_TRANSPORTER_2"/>
    <property type="match status" value="1"/>
</dbReference>
<dbReference type="FunFam" id="3.40.50.300:FF:000221">
    <property type="entry name" value="Multidrug ABC transporter ATP-binding protein"/>
    <property type="match status" value="1"/>
</dbReference>
<dbReference type="RefSeq" id="WP_149324878.1">
    <property type="nucleotide sequence ID" value="NZ_CP043504.1"/>
</dbReference>
<dbReference type="SMART" id="SM00382">
    <property type="entry name" value="AAA"/>
    <property type="match status" value="1"/>
</dbReference>
<evidence type="ECO:0000259" key="12">
    <source>
        <dbReference type="PROSITE" id="PS50893"/>
    </source>
</evidence>
<evidence type="ECO:0000313" key="14">
    <source>
        <dbReference type="EMBL" id="QEO09456.1"/>
    </source>
</evidence>